<dbReference type="Proteomes" id="UP000320421">
    <property type="component" value="Chromosome"/>
</dbReference>
<protein>
    <recommendedName>
        <fullName evidence="3">DUF2262 domain-containing protein</fullName>
    </recommendedName>
</protein>
<organism evidence="1 2">
    <name type="scientific">Gimesia chilikensis</name>
    <dbReference type="NCBI Taxonomy" id="2605989"/>
    <lineage>
        <taxon>Bacteria</taxon>
        <taxon>Pseudomonadati</taxon>
        <taxon>Planctomycetota</taxon>
        <taxon>Planctomycetia</taxon>
        <taxon>Planctomycetales</taxon>
        <taxon>Planctomycetaceae</taxon>
        <taxon>Gimesia</taxon>
    </lineage>
</organism>
<proteinExistence type="predicted"/>
<keyword evidence="2" id="KW-1185">Reference proteome</keyword>
<sequence length="150" mass="17514">MGFFSRLRKWFQPEEYHDPDLGRLISVGSGDWNGSWTLEPGGKVVPFSITVRPESIPGDQRTFMLQVKDRFIEIEQELARTMFRGIDPRNDGSTPEEVFSHMQLDTIYFVHLERSPREWQIWYVNDLDPAGHAICVEMKDWQYDGFSVNG</sequence>
<evidence type="ECO:0000313" key="2">
    <source>
        <dbReference type="Proteomes" id="UP000320421"/>
    </source>
</evidence>
<evidence type="ECO:0000313" key="1">
    <source>
        <dbReference type="EMBL" id="QDT24626.1"/>
    </source>
</evidence>
<dbReference type="OrthoDB" id="287441at2"/>
<accession>A0A517PZ14</accession>
<name>A0A517PZ14_9PLAN</name>
<dbReference type="AlphaFoldDB" id="A0A517PZ14"/>
<gene>
    <name evidence="1" type="ORF">HG66A1_64610</name>
</gene>
<dbReference type="EMBL" id="CP036266">
    <property type="protein sequence ID" value="QDT24626.1"/>
    <property type="molecule type" value="Genomic_DNA"/>
</dbReference>
<evidence type="ECO:0008006" key="3">
    <source>
        <dbReference type="Google" id="ProtNLM"/>
    </source>
</evidence>
<dbReference type="RefSeq" id="WP_145193464.1">
    <property type="nucleotide sequence ID" value="NZ_CP036266.1"/>
</dbReference>
<reference evidence="1 2" key="1">
    <citation type="submission" date="2019-02" db="EMBL/GenBank/DDBJ databases">
        <title>Deep-cultivation of Planctomycetes and their phenomic and genomic characterization uncovers novel biology.</title>
        <authorList>
            <person name="Wiegand S."/>
            <person name="Jogler M."/>
            <person name="Boedeker C."/>
            <person name="Pinto D."/>
            <person name="Vollmers J."/>
            <person name="Rivas-Marin E."/>
            <person name="Kohn T."/>
            <person name="Peeters S.H."/>
            <person name="Heuer A."/>
            <person name="Rast P."/>
            <person name="Oberbeckmann S."/>
            <person name="Bunk B."/>
            <person name="Jeske O."/>
            <person name="Meyerdierks A."/>
            <person name="Storesund J.E."/>
            <person name="Kallscheuer N."/>
            <person name="Luecker S."/>
            <person name="Lage O.M."/>
            <person name="Pohl T."/>
            <person name="Merkel B.J."/>
            <person name="Hornburger P."/>
            <person name="Mueller R.-W."/>
            <person name="Bruemmer F."/>
            <person name="Labrenz M."/>
            <person name="Spormann A.M."/>
            <person name="Op den Camp H."/>
            <person name="Overmann J."/>
            <person name="Amann R."/>
            <person name="Jetten M.S.M."/>
            <person name="Mascher T."/>
            <person name="Medema M.H."/>
            <person name="Devos D.P."/>
            <person name="Kaster A.-K."/>
            <person name="Ovreas L."/>
            <person name="Rohde M."/>
            <person name="Galperin M.Y."/>
            <person name="Jogler C."/>
        </authorList>
    </citation>
    <scope>NUCLEOTIDE SEQUENCE [LARGE SCALE GENOMIC DNA]</scope>
    <source>
        <strain evidence="1 2">HG66A1</strain>
    </source>
</reference>